<dbReference type="EMBL" id="AFBQ01000251">
    <property type="protein sequence ID" value="EHY30975.1"/>
    <property type="molecule type" value="Genomic_DNA"/>
</dbReference>
<feature type="signal peptide" evidence="1">
    <location>
        <begin position="1"/>
        <end position="28"/>
    </location>
</feature>
<dbReference type="PATRIC" id="fig|762967.3.peg.1300"/>
<evidence type="ECO:0008006" key="4">
    <source>
        <dbReference type="Google" id="ProtNLM"/>
    </source>
</evidence>
<dbReference type="AlphaFoldDB" id="H3KFY4"/>
<dbReference type="HOGENOM" id="CLU_055108_1_0_4"/>
<name>H3KFY4_9BURK</name>
<evidence type="ECO:0000313" key="2">
    <source>
        <dbReference type="EMBL" id="EHY30975.1"/>
    </source>
</evidence>
<dbReference type="InterPro" id="IPR036514">
    <property type="entry name" value="SGNH_hydro_sf"/>
</dbReference>
<dbReference type="SUPFAM" id="SSF52266">
    <property type="entry name" value="SGNH hydrolase"/>
    <property type="match status" value="1"/>
</dbReference>
<dbReference type="OrthoDB" id="9792428at2"/>
<sequence length="277" mass="30482">MQWEKHLTALATLATFAVAATVSVPAAAADYKVAPSVTAPLEKSPKVALLIGNSYSFYNCGVHTALRGLMQKGEPKESMKTRLLTISSGSLSFHDVAQYLSPHEQDPYADVEDGKLKHPMFDVVLLQGHSTAATSKKRVPYFEKYAKAHAETIRAAGSTPLLVMTWPKKDKPEDIRKLADTTIRIGNEAGMRVVPVGLAFMEAIRQKPDLEMYMPDKSHPSMAGTYLYGAVLYASLFGRTPEAIPYLGECEKPLPEETAAFLRGVAWKTVKDFYGWK</sequence>
<evidence type="ECO:0000256" key="1">
    <source>
        <dbReference type="SAM" id="SignalP"/>
    </source>
</evidence>
<dbReference type="Gene3D" id="3.40.50.1110">
    <property type="entry name" value="SGNH hydrolase"/>
    <property type="match status" value="1"/>
</dbReference>
<gene>
    <name evidence="2" type="ORF">HMPREF9440_01656</name>
</gene>
<accession>H3KFY4</accession>
<organism evidence="2 3">
    <name type="scientific">Sutterella parvirubra YIT 11816</name>
    <dbReference type="NCBI Taxonomy" id="762967"/>
    <lineage>
        <taxon>Bacteria</taxon>
        <taxon>Pseudomonadati</taxon>
        <taxon>Pseudomonadota</taxon>
        <taxon>Betaproteobacteria</taxon>
        <taxon>Burkholderiales</taxon>
        <taxon>Sutterellaceae</taxon>
        <taxon>Sutterella</taxon>
    </lineage>
</organism>
<protein>
    <recommendedName>
        <fullName evidence="4">SGNH hydrolase-type esterase domain-containing protein</fullName>
    </recommendedName>
</protein>
<dbReference type="GO" id="GO:0016788">
    <property type="term" value="F:hydrolase activity, acting on ester bonds"/>
    <property type="evidence" value="ECO:0007669"/>
    <property type="project" value="UniProtKB-ARBA"/>
</dbReference>
<comment type="caution">
    <text evidence="2">The sequence shown here is derived from an EMBL/GenBank/DDBJ whole genome shotgun (WGS) entry which is preliminary data.</text>
</comment>
<dbReference type="RefSeq" id="WP_008542708.1">
    <property type="nucleotide sequence ID" value="NZ_JH604985.1"/>
</dbReference>
<feature type="chain" id="PRO_5003588961" description="SGNH hydrolase-type esterase domain-containing protein" evidence="1">
    <location>
        <begin position="29"/>
        <end position="277"/>
    </location>
</feature>
<keyword evidence="3" id="KW-1185">Reference proteome</keyword>
<dbReference type="Proteomes" id="UP000004956">
    <property type="component" value="Unassembled WGS sequence"/>
</dbReference>
<keyword evidence="1" id="KW-0732">Signal</keyword>
<evidence type="ECO:0000313" key="3">
    <source>
        <dbReference type="Proteomes" id="UP000004956"/>
    </source>
</evidence>
<reference evidence="2 3" key="1">
    <citation type="submission" date="2011-11" db="EMBL/GenBank/DDBJ databases">
        <authorList>
            <person name="Weinstock G."/>
            <person name="Sodergren E."/>
            <person name="Clifton S."/>
            <person name="Fulton L."/>
            <person name="Fulton B."/>
            <person name="Courtney L."/>
            <person name="Fronick C."/>
            <person name="Harrison M."/>
            <person name="Strong C."/>
            <person name="Farmer C."/>
            <person name="Delahaunty K."/>
            <person name="Markovic C."/>
            <person name="Hall O."/>
            <person name="Minx P."/>
            <person name="Tomlinson C."/>
            <person name="Mitreva M."/>
            <person name="Hou S."/>
            <person name="Chen J."/>
            <person name="Wollam A."/>
            <person name="Pepin K.H."/>
            <person name="Johnson M."/>
            <person name="Bhonagiri V."/>
            <person name="Zhang X."/>
            <person name="Suruliraj S."/>
            <person name="Warren W."/>
            <person name="Chinwalla A."/>
            <person name="Mardis E.R."/>
            <person name="Wilson R.K."/>
        </authorList>
    </citation>
    <scope>NUCLEOTIDE SEQUENCE [LARGE SCALE GENOMIC DNA]</scope>
    <source>
        <strain evidence="2 3">YIT 11816</strain>
    </source>
</reference>
<dbReference type="STRING" id="762967.HMPREF9440_01656"/>
<proteinExistence type="predicted"/>